<dbReference type="PRINTS" id="PR00032">
    <property type="entry name" value="HTHARAC"/>
</dbReference>
<reference evidence="4" key="1">
    <citation type="submission" date="2015-06" db="EMBL/GenBank/DDBJ databases">
        <authorList>
            <consortium name="Pathogen Informatics"/>
        </authorList>
    </citation>
    <scope>NUCLEOTIDE SEQUENCE</scope>
    <source>
        <strain evidence="4">ETEC ESEI_235</strain>
    </source>
</reference>
<dbReference type="InterPro" id="IPR020449">
    <property type="entry name" value="Tscrpt_reg_AraC-type_HTH"/>
</dbReference>
<dbReference type="PANTHER" id="PTHR47894">
    <property type="entry name" value="HTH-TYPE TRANSCRIPTIONAL REGULATOR GADX"/>
    <property type="match status" value="1"/>
</dbReference>
<dbReference type="PROSITE" id="PS01124">
    <property type="entry name" value="HTH_ARAC_FAMILY_2"/>
    <property type="match status" value="1"/>
</dbReference>
<dbReference type="InterPro" id="IPR018060">
    <property type="entry name" value="HTH_AraC"/>
</dbReference>
<dbReference type="GO" id="GO:0003700">
    <property type="term" value="F:DNA-binding transcription factor activity"/>
    <property type="evidence" value="ECO:0007669"/>
    <property type="project" value="InterPro"/>
</dbReference>
<dbReference type="PANTHER" id="PTHR47894:SF4">
    <property type="entry name" value="HTH-TYPE TRANSCRIPTIONAL REGULATOR GADX"/>
    <property type="match status" value="1"/>
</dbReference>
<gene>
    <name evidence="4" type="primary">lngS</name>
</gene>
<dbReference type="RefSeq" id="WP_001695115.1">
    <property type="nucleotide sequence ID" value="NZ_CP017846.1"/>
</dbReference>
<evidence type="ECO:0000256" key="3">
    <source>
        <dbReference type="ARBA" id="ARBA00023163"/>
    </source>
</evidence>
<keyword evidence="2" id="KW-0238">DNA-binding</keyword>
<evidence type="ECO:0000256" key="1">
    <source>
        <dbReference type="ARBA" id="ARBA00023015"/>
    </source>
</evidence>
<dbReference type="Pfam" id="PF12833">
    <property type="entry name" value="HTH_18"/>
    <property type="match status" value="1"/>
</dbReference>
<protein>
    <submittedName>
        <fullName evidence="4">LngS</fullName>
    </submittedName>
</protein>
<evidence type="ECO:0000313" key="4">
    <source>
        <dbReference type="EMBL" id="CRZ21508.1"/>
    </source>
</evidence>
<dbReference type="PATRIC" id="fig|562.7083.peg.4238"/>
<reference evidence="4" key="2">
    <citation type="submission" date="2015-07" db="EMBL/GenBank/DDBJ databases">
        <title>Colonization factor diversity and phylogenetic characteristics and distribution of Enterotoxigenic E. coli strains isolated from patients in Kenya.</title>
        <authorList>
            <person name="Njoroge S.M."/>
            <person name="Boinett C.J."/>
            <person name="Made L.F."/>
            <person name="Ouko T.T."/>
            <person name="Fevre E.M."/>
            <person name="Thomson N.R."/>
            <person name="Kariuki S."/>
        </authorList>
    </citation>
    <scope>NUCLEOTIDE SEQUENCE</scope>
    <source>
        <strain evidence="4">ETEC ESEI_235</strain>
    </source>
</reference>
<dbReference type="NCBIfam" id="NF011732">
    <property type="entry name" value="PRK15185.1"/>
    <property type="match status" value="1"/>
</dbReference>
<dbReference type="InterPro" id="IPR009057">
    <property type="entry name" value="Homeodomain-like_sf"/>
</dbReference>
<dbReference type="GO" id="GO:0000976">
    <property type="term" value="F:transcription cis-regulatory region binding"/>
    <property type="evidence" value="ECO:0007669"/>
    <property type="project" value="TreeGrafter"/>
</dbReference>
<name>A0A0H5S061_ECOLX</name>
<sequence length="298" mass="33594">MSGYSLKTINGNSIIKKTDGQNIRISFFNGEGIPEDVNVSNVYVAAFTLVCLHHGHVTITDERGRTIHCVAPGLMVLERNQLINITMQEVDGHLSFDVLDIPHELLTIAHELLIEKLQTEHQPGEHPFRIVYSNDFAARKEVFDLLRFTLSQEKKGIFENEEKENIATYALLLLLSGFIHDTAFAGIISRSAKLSVKYKVYNLLYTEPDKQWKLNDVSSAIFMSASTLKRKLATEGTTFSELYITARMNLASKLLRTGKYSVTNVAVLCGYDSVSYFIACFKRQFNITPSAFMKSVNH</sequence>
<dbReference type="AlphaFoldDB" id="A0A0H5S061"/>
<dbReference type="SUPFAM" id="SSF46689">
    <property type="entry name" value="Homeodomain-like"/>
    <property type="match status" value="1"/>
</dbReference>
<keyword evidence="1" id="KW-0805">Transcription regulation</keyword>
<dbReference type="InterPro" id="IPR018062">
    <property type="entry name" value="HTH_AraC-typ_CS"/>
</dbReference>
<organism evidence="4">
    <name type="scientific">Escherichia coli</name>
    <dbReference type="NCBI Taxonomy" id="562"/>
    <lineage>
        <taxon>Bacteria</taxon>
        <taxon>Pseudomonadati</taxon>
        <taxon>Pseudomonadota</taxon>
        <taxon>Gammaproteobacteria</taxon>
        <taxon>Enterobacterales</taxon>
        <taxon>Enterobacteriaceae</taxon>
        <taxon>Escherichia</taxon>
    </lineage>
</organism>
<keyword evidence="3" id="KW-0804">Transcription</keyword>
<dbReference type="Gene3D" id="1.10.10.60">
    <property type="entry name" value="Homeodomain-like"/>
    <property type="match status" value="1"/>
</dbReference>
<dbReference type="PROSITE" id="PS00041">
    <property type="entry name" value="HTH_ARAC_FAMILY_1"/>
    <property type="match status" value="1"/>
</dbReference>
<proteinExistence type="predicted"/>
<accession>A0A0H5S061</accession>
<dbReference type="SMART" id="SM00342">
    <property type="entry name" value="HTH_ARAC"/>
    <property type="match status" value="1"/>
</dbReference>
<dbReference type="EMBL" id="LN870272">
    <property type="protein sequence ID" value="CRZ21508.1"/>
    <property type="molecule type" value="Genomic_DNA"/>
</dbReference>
<evidence type="ECO:0000256" key="2">
    <source>
        <dbReference type="ARBA" id="ARBA00023125"/>
    </source>
</evidence>
<dbReference type="GO" id="GO:0005829">
    <property type="term" value="C:cytosol"/>
    <property type="evidence" value="ECO:0007669"/>
    <property type="project" value="TreeGrafter"/>
</dbReference>